<organism evidence="2 6">
    <name type="scientific">Rotaria magnacalcarata</name>
    <dbReference type="NCBI Taxonomy" id="392030"/>
    <lineage>
        <taxon>Eukaryota</taxon>
        <taxon>Metazoa</taxon>
        <taxon>Spiralia</taxon>
        <taxon>Gnathifera</taxon>
        <taxon>Rotifera</taxon>
        <taxon>Eurotatoria</taxon>
        <taxon>Bdelloidea</taxon>
        <taxon>Philodinida</taxon>
        <taxon>Philodinidae</taxon>
        <taxon>Rotaria</taxon>
    </lineage>
</organism>
<evidence type="ECO:0000313" key="5">
    <source>
        <dbReference type="EMBL" id="CAF5188450.1"/>
    </source>
</evidence>
<proteinExistence type="predicted"/>
<evidence type="ECO:0000313" key="2">
    <source>
        <dbReference type="EMBL" id="CAF3732650.1"/>
    </source>
</evidence>
<dbReference type="EMBL" id="CAJOBI010000431">
    <property type="protein sequence ID" value="CAF3822420.1"/>
    <property type="molecule type" value="Genomic_DNA"/>
</dbReference>
<gene>
    <name evidence="5" type="ORF">GIL414_LOCUS72053</name>
    <name evidence="4" type="ORF">OVN521_LOCUS33436</name>
    <name evidence="3" type="ORF">SMN809_LOCUS2367</name>
    <name evidence="2" type="ORF">UXM345_LOCUS929</name>
</gene>
<keyword evidence="7" id="KW-1185">Reference proteome</keyword>
<protein>
    <submittedName>
        <fullName evidence="2">Uncharacterized protein</fullName>
    </submittedName>
</protein>
<dbReference type="Proteomes" id="UP000676336">
    <property type="component" value="Unassembled WGS sequence"/>
</dbReference>
<dbReference type="EMBL" id="CAJOBF010000045">
    <property type="protein sequence ID" value="CAF3732650.1"/>
    <property type="molecule type" value="Genomic_DNA"/>
</dbReference>
<dbReference type="Proteomes" id="UP000663842">
    <property type="component" value="Unassembled WGS sequence"/>
</dbReference>
<evidence type="ECO:0000313" key="3">
    <source>
        <dbReference type="EMBL" id="CAF3822420.1"/>
    </source>
</evidence>
<comment type="caution">
    <text evidence="2">The sequence shown here is derived from an EMBL/GenBank/DDBJ whole genome shotgun (WGS) entry which is preliminary data.</text>
</comment>
<evidence type="ECO:0000313" key="6">
    <source>
        <dbReference type="Proteomes" id="UP000663842"/>
    </source>
</evidence>
<dbReference type="EMBL" id="CAJOBG010035366">
    <property type="protein sequence ID" value="CAF4370123.1"/>
    <property type="molecule type" value="Genomic_DNA"/>
</dbReference>
<feature type="compositionally biased region" description="Polar residues" evidence="1">
    <location>
        <begin position="23"/>
        <end position="34"/>
    </location>
</feature>
<feature type="compositionally biased region" description="Low complexity" evidence="1">
    <location>
        <begin position="1"/>
        <end position="22"/>
    </location>
</feature>
<name>A0A818X4U6_9BILA</name>
<dbReference type="Proteomes" id="UP000663866">
    <property type="component" value="Unassembled WGS sequence"/>
</dbReference>
<dbReference type="Proteomes" id="UP000681720">
    <property type="component" value="Unassembled WGS sequence"/>
</dbReference>
<dbReference type="EMBL" id="CAJOBJ010335560">
    <property type="protein sequence ID" value="CAF5188450.1"/>
    <property type="molecule type" value="Genomic_DNA"/>
</dbReference>
<evidence type="ECO:0000256" key="1">
    <source>
        <dbReference type="SAM" id="MobiDB-lite"/>
    </source>
</evidence>
<accession>A0A818X4U6</accession>
<reference evidence="2" key="1">
    <citation type="submission" date="2021-02" db="EMBL/GenBank/DDBJ databases">
        <authorList>
            <person name="Nowell W R."/>
        </authorList>
    </citation>
    <scope>NUCLEOTIDE SEQUENCE</scope>
</reference>
<dbReference type="AlphaFoldDB" id="A0A818X4U6"/>
<sequence>MASESRIQPSSSSISQATTNNSNGSHEISANVTPRKNKVRKLLHRIFGNLHAAPAIETTELKQYPINGCCVNNKRRTVLTKK</sequence>
<feature type="region of interest" description="Disordered" evidence="1">
    <location>
        <begin position="1"/>
        <end position="36"/>
    </location>
</feature>
<evidence type="ECO:0000313" key="4">
    <source>
        <dbReference type="EMBL" id="CAF4370123.1"/>
    </source>
</evidence>
<evidence type="ECO:0000313" key="7">
    <source>
        <dbReference type="Proteomes" id="UP000663866"/>
    </source>
</evidence>